<evidence type="ECO:0000313" key="3">
    <source>
        <dbReference type="Proteomes" id="UP001283361"/>
    </source>
</evidence>
<reference evidence="2" key="1">
    <citation type="journal article" date="2023" name="G3 (Bethesda)">
        <title>A reference genome for the long-term kleptoplast-retaining sea slug Elysia crispata morphotype clarki.</title>
        <authorList>
            <person name="Eastman K.E."/>
            <person name="Pendleton A.L."/>
            <person name="Shaikh M.A."/>
            <person name="Suttiyut T."/>
            <person name="Ogas R."/>
            <person name="Tomko P."/>
            <person name="Gavelis G."/>
            <person name="Widhalm J.R."/>
            <person name="Wisecaver J.H."/>
        </authorList>
    </citation>
    <scope>NUCLEOTIDE SEQUENCE</scope>
    <source>
        <strain evidence="2">ECLA1</strain>
    </source>
</reference>
<proteinExistence type="predicted"/>
<accession>A0AAE1BC39</accession>
<feature type="region of interest" description="Disordered" evidence="1">
    <location>
        <begin position="1"/>
        <end position="54"/>
    </location>
</feature>
<dbReference type="Proteomes" id="UP001283361">
    <property type="component" value="Unassembled WGS sequence"/>
</dbReference>
<keyword evidence="3" id="KW-1185">Reference proteome</keyword>
<sequence>MSPSPLNRSVPADVLIESKPSKSIEKARGVLPTTGDNRGDQQEGTDYRKVASTRTQTQGLASDLHRLNKQERRKAILLTLKSSTPWLRPVAWDLGGDAFNVLSSASQTWCAGEVVVFYFYTVIKACGSWDLGGDAFNVLSSASQTWCAGEVVVFYFYTVIKACGSWFNAISVLKLRQITKHTGDIIIGYSFGGGIFQTGHDGGSKEVPTGVDVNYASLVDQRHDFGAHPG</sequence>
<name>A0AAE1BC39_9GAST</name>
<evidence type="ECO:0000313" key="2">
    <source>
        <dbReference type="EMBL" id="KAK3802611.1"/>
    </source>
</evidence>
<feature type="compositionally biased region" description="Basic and acidic residues" evidence="1">
    <location>
        <begin position="37"/>
        <end position="49"/>
    </location>
</feature>
<organism evidence="2 3">
    <name type="scientific">Elysia crispata</name>
    <name type="common">lettuce slug</name>
    <dbReference type="NCBI Taxonomy" id="231223"/>
    <lineage>
        <taxon>Eukaryota</taxon>
        <taxon>Metazoa</taxon>
        <taxon>Spiralia</taxon>
        <taxon>Lophotrochozoa</taxon>
        <taxon>Mollusca</taxon>
        <taxon>Gastropoda</taxon>
        <taxon>Heterobranchia</taxon>
        <taxon>Euthyneura</taxon>
        <taxon>Panpulmonata</taxon>
        <taxon>Sacoglossa</taxon>
        <taxon>Placobranchoidea</taxon>
        <taxon>Plakobranchidae</taxon>
        <taxon>Elysia</taxon>
    </lineage>
</organism>
<gene>
    <name evidence="2" type="ORF">RRG08_010382</name>
</gene>
<dbReference type="EMBL" id="JAWDGP010000221">
    <property type="protein sequence ID" value="KAK3802611.1"/>
    <property type="molecule type" value="Genomic_DNA"/>
</dbReference>
<dbReference type="AlphaFoldDB" id="A0AAE1BC39"/>
<comment type="caution">
    <text evidence="2">The sequence shown here is derived from an EMBL/GenBank/DDBJ whole genome shotgun (WGS) entry which is preliminary data.</text>
</comment>
<feature type="compositionally biased region" description="Basic and acidic residues" evidence="1">
    <location>
        <begin position="19"/>
        <end position="28"/>
    </location>
</feature>
<protein>
    <submittedName>
        <fullName evidence="2">Uncharacterized protein</fullName>
    </submittedName>
</protein>
<evidence type="ECO:0000256" key="1">
    <source>
        <dbReference type="SAM" id="MobiDB-lite"/>
    </source>
</evidence>